<feature type="transmembrane region" description="Helical" evidence="1">
    <location>
        <begin position="521"/>
        <end position="540"/>
    </location>
</feature>
<dbReference type="GeneID" id="72186351"/>
<reference evidence="2 3" key="1">
    <citation type="submission" date="2022-04" db="EMBL/GenBank/DDBJ databases">
        <title>Diverse halophilic archaea isolated from saline environments.</title>
        <authorList>
            <person name="Cui H.-L."/>
        </authorList>
    </citation>
    <scope>NUCLEOTIDE SEQUENCE [LARGE SCALE GENOMIC DNA]</scope>
    <source>
        <strain evidence="2 3">XZYJT49</strain>
    </source>
</reference>
<evidence type="ECO:0000256" key="1">
    <source>
        <dbReference type="SAM" id="Phobius"/>
    </source>
</evidence>
<feature type="transmembrane region" description="Helical" evidence="1">
    <location>
        <begin position="45"/>
        <end position="64"/>
    </location>
</feature>
<name>A0A8U0HSL9_9EURY</name>
<keyword evidence="3" id="KW-1185">Reference proteome</keyword>
<feature type="transmembrane region" description="Helical" evidence="1">
    <location>
        <begin position="425"/>
        <end position="443"/>
    </location>
</feature>
<proteinExistence type="predicted"/>
<gene>
    <name evidence="2" type="ORF">M0R89_14090</name>
</gene>
<feature type="transmembrane region" description="Helical" evidence="1">
    <location>
        <begin position="21"/>
        <end position="39"/>
    </location>
</feature>
<feature type="transmembrane region" description="Helical" evidence="1">
    <location>
        <begin position="157"/>
        <end position="174"/>
    </location>
</feature>
<protein>
    <submittedName>
        <fullName evidence="2">Uncharacterized protein</fullName>
    </submittedName>
</protein>
<feature type="transmembrane region" description="Helical" evidence="1">
    <location>
        <begin position="257"/>
        <end position="275"/>
    </location>
</feature>
<accession>A0A8U0HSL9</accession>
<evidence type="ECO:0000313" key="3">
    <source>
        <dbReference type="Proteomes" id="UP000830729"/>
    </source>
</evidence>
<feature type="transmembrane region" description="Helical" evidence="1">
    <location>
        <begin position="114"/>
        <end position="136"/>
    </location>
</feature>
<feature type="transmembrane region" description="Helical" evidence="1">
    <location>
        <begin position="449"/>
        <end position="466"/>
    </location>
</feature>
<feature type="transmembrane region" description="Helical" evidence="1">
    <location>
        <begin position="334"/>
        <end position="353"/>
    </location>
</feature>
<keyword evidence="1" id="KW-0472">Membrane</keyword>
<evidence type="ECO:0000313" key="2">
    <source>
        <dbReference type="EMBL" id="UPV73664.1"/>
    </source>
</evidence>
<dbReference type="KEGG" id="halx:M0R89_14090"/>
<feature type="transmembrane region" description="Helical" evidence="1">
    <location>
        <begin position="487"/>
        <end position="509"/>
    </location>
</feature>
<keyword evidence="1" id="KW-1133">Transmembrane helix</keyword>
<dbReference type="InterPro" id="IPR055941">
    <property type="entry name" value="DUF7519"/>
</dbReference>
<feature type="transmembrane region" description="Helical" evidence="1">
    <location>
        <begin position="393"/>
        <end position="418"/>
    </location>
</feature>
<feature type="transmembrane region" description="Helical" evidence="1">
    <location>
        <begin position="76"/>
        <end position="102"/>
    </location>
</feature>
<feature type="transmembrane region" description="Helical" evidence="1">
    <location>
        <begin position="205"/>
        <end position="224"/>
    </location>
</feature>
<sequence length="541" mass="53471">MDEHDATDLSETNWAPTTTSTAVALLATAGGVAGLSAAAGVAKGAVAAAAGAVCLAAALWLLTWDRWRAPATLAASLLLVPAGAGIAAGVGYESLVAFAASFPASSPTRVVGETLRIVGVMAVLWGSTVAVFGAAASVRGVATSRTVSRCLDAANRVVALPVALFLALAGHALVTNFEVGLAGMVGDFASAATEWLLAPSGDGTHLLSLGLLAAAATFAGYVALRDLPTEELAGEAELGDVRIADLAAGLRRTLGRLVGLAAVALPVAFLVETAISESVVESALPGAVWNLLVALTGSAALRTLLWWSALVAGALALVAALVRRSSRASTRELLVGYAPFLAGGAVVAAAGAVHRPLLDALVGFVAGRLDAPLAGQFRTLSENVVTFYGGETVVLGLTAGVSLLAVAGVAALRVAFALGFATDRAAGPALAGGGLFVAAAFAGTLSTPTWLVLAALVAALAVWDAGEFAATLGSEVGRRAATRRVELLHGLGALGVGVCGALAAGALSWGLPAGRSGELDGLSVALLAAVAGVVLLVTALR</sequence>
<dbReference type="Proteomes" id="UP000830729">
    <property type="component" value="Chromosome"/>
</dbReference>
<dbReference type="AlphaFoldDB" id="A0A8U0HSL9"/>
<organism evidence="2 3">
    <name type="scientific">Halorussus limi</name>
    <dbReference type="NCBI Taxonomy" id="2938695"/>
    <lineage>
        <taxon>Archaea</taxon>
        <taxon>Methanobacteriati</taxon>
        <taxon>Methanobacteriota</taxon>
        <taxon>Stenosarchaea group</taxon>
        <taxon>Halobacteria</taxon>
        <taxon>Halobacteriales</taxon>
        <taxon>Haladaptataceae</taxon>
        <taxon>Halorussus</taxon>
    </lineage>
</organism>
<dbReference type="Pfam" id="PF24363">
    <property type="entry name" value="DUF7519"/>
    <property type="match status" value="1"/>
</dbReference>
<feature type="transmembrane region" description="Helical" evidence="1">
    <location>
        <begin position="304"/>
        <end position="322"/>
    </location>
</feature>
<keyword evidence="1" id="KW-0812">Transmembrane</keyword>
<dbReference type="EMBL" id="CP096659">
    <property type="protein sequence ID" value="UPV73664.1"/>
    <property type="molecule type" value="Genomic_DNA"/>
</dbReference>
<dbReference type="RefSeq" id="WP_248649716.1">
    <property type="nucleotide sequence ID" value="NZ_CP096659.1"/>
</dbReference>